<dbReference type="PANTHER" id="PTHR43304:SF1">
    <property type="entry name" value="PAC DOMAIN-CONTAINING PROTEIN"/>
    <property type="match status" value="1"/>
</dbReference>
<evidence type="ECO:0000256" key="6">
    <source>
        <dbReference type="ARBA" id="ARBA00022692"/>
    </source>
</evidence>
<feature type="domain" description="Histidine kinase" evidence="12">
    <location>
        <begin position="286"/>
        <end position="500"/>
    </location>
</feature>
<keyword evidence="5" id="KW-0808">Transferase</keyword>
<dbReference type="Pfam" id="PF00672">
    <property type="entry name" value="HAMP"/>
    <property type="match status" value="1"/>
</dbReference>
<organism evidence="14 15">
    <name type="scientific">Micromonospora echinofusca</name>
    <dbReference type="NCBI Taxonomy" id="47858"/>
    <lineage>
        <taxon>Bacteria</taxon>
        <taxon>Bacillati</taxon>
        <taxon>Actinomycetota</taxon>
        <taxon>Actinomycetes</taxon>
        <taxon>Micromonosporales</taxon>
        <taxon>Micromonosporaceae</taxon>
        <taxon>Micromonospora</taxon>
    </lineage>
</organism>
<dbReference type="AlphaFoldDB" id="A0A1C5G8R1"/>
<keyword evidence="10" id="KW-0175">Coiled coil</keyword>
<dbReference type="Pfam" id="PF05227">
    <property type="entry name" value="CHASE3"/>
    <property type="match status" value="1"/>
</dbReference>
<dbReference type="Pfam" id="PF02518">
    <property type="entry name" value="HATPase_c"/>
    <property type="match status" value="1"/>
</dbReference>
<reference evidence="14 15" key="1">
    <citation type="submission" date="2016-06" db="EMBL/GenBank/DDBJ databases">
        <authorList>
            <person name="Kjaerup R.B."/>
            <person name="Dalgaard T.S."/>
            <person name="Juul-Madsen H.R."/>
        </authorList>
    </citation>
    <scope>NUCLEOTIDE SEQUENCE [LARGE SCALE GENOMIC DNA]</scope>
    <source>
        <strain evidence="14 15">DSM 43913</strain>
    </source>
</reference>
<evidence type="ECO:0000256" key="3">
    <source>
        <dbReference type="ARBA" id="ARBA00012438"/>
    </source>
</evidence>
<evidence type="ECO:0000256" key="8">
    <source>
        <dbReference type="ARBA" id="ARBA00022989"/>
    </source>
</evidence>
<evidence type="ECO:0000256" key="11">
    <source>
        <dbReference type="SAM" id="Phobius"/>
    </source>
</evidence>
<evidence type="ECO:0000256" key="7">
    <source>
        <dbReference type="ARBA" id="ARBA00022777"/>
    </source>
</evidence>
<dbReference type="InterPro" id="IPR036890">
    <property type="entry name" value="HATPase_C_sf"/>
</dbReference>
<keyword evidence="9" id="KW-0902">Two-component regulatory system</keyword>
<keyword evidence="7" id="KW-0418">Kinase</keyword>
<dbReference type="CDD" id="cd06225">
    <property type="entry name" value="HAMP"/>
    <property type="match status" value="1"/>
</dbReference>
<name>A0A1C5G8R1_MICEH</name>
<dbReference type="PROSITE" id="PS50885">
    <property type="entry name" value="HAMP"/>
    <property type="match status" value="1"/>
</dbReference>
<evidence type="ECO:0000256" key="9">
    <source>
        <dbReference type="ARBA" id="ARBA00023012"/>
    </source>
</evidence>
<gene>
    <name evidence="14" type="ORF">GA0070610_2544</name>
</gene>
<dbReference type="InterPro" id="IPR052162">
    <property type="entry name" value="Sensor_kinase/Photoreceptor"/>
</dbReference>
<dbReference type="EMBL" id="LT607733">
    <property type="protein sequence ID" value="SCG16284.1"/>
    <property type="molecule type" value="Genomic_DNA"/>
</dbReference>
<dbReference type="PROSITE" id="PS50109">
    <property type="entry name" value="HIS_KIN"/>
    <property type="match status" value="1"/>
</dbReference>
<evidence type="ECO:0000256" key="5">
    <source>
        <dbReference type="ARBA" id="ARBA00022679"/>
    </source>
</evidence>
<dbReference type="InterPro" id="IPR004358">
    <property type="entry name" value="Sig_transdc_His_kin-like_C"/>
</dbReference>
<keyword evidence="4" id="KW-0597">Phosphoprotein</keyword>
<dbReference type="SUPFAM" id="SSF55874">
    <property type="entry name" value="ATPase domain of HSP90 chaperone/DNA topoisomerase II/histidine kinase"/>
    <property type="match status" value="1"/>
</dbReference>
<keyword evidence="6 11" id="KW-0812">Transmembrane</keyword>
<protein>
    <recommendedName>
        <fullName evidence="3">histidine kinase</fullName>
        <ecNumber evidence="3">2.7.13.3</ecNumber>
    </recommendedName>
</protein>
<dbReference type="SUPFAM" id="SSF47384">
    <property type="entry name" value="Homodimeric domain of signal transducing histidine kinase"/>
    <property type="match status" value="1"/>
</dbReference>
<keyword evidence="11" id="KW-0472">Membrane</keyword>
<dbReference type="CDD" id="cd00082">
    <property type="entry name" value="HisKA"/>
    <property type="match status" value="1"/>
</dbReference>
<accession>A0A1C5G8R1</accession>
<dbReference type="SMART" id="SM00387">
    <property type="entry name" value="HATPase_c"/>
    <property type="match status" value="1"/>
</dbReference>
<evidence type="ECO:0000313" key="15">
    <source>
        <dbReference type="Proteomes" id="UP000198251"/>
    </source>
</evidence>
<feature type="transmembrane region" description="Helical" evidence="11">
    <location>
        <begin position="183"/>
        <end position="203"/>
    </location>
</feature>
<evidence type="ECO:0000256" key="10">
    <source>
        <dbReference type="SAM" id="Coils"/>
    </source>
</evidence>
<dbReference type="Gene3D" id="3.30.565.10">
    <property type="entry name" value="Histidine kinase-like ATPase, C-terminal domain"/>
    <property type="match status" value="1"/>
</dbReference>
<evidence type="ECO:0000256" key="2">
    <source>
        <dbReference type="ARBA" id="ARBA00004236"/>
    </source>
</evidence>
<feature type="coiled-coil region" evidence="10">
    <location>
        <begin position="256"/>
        <end position="283"/>
    </location>
</feature>
<keyword evidence="15" id="KW-1185">Reference proteome</keyword>
<dbReference type="InterPro" id="IPR007891">
    <property type="entry name" value="CHASE3"/>
</dbReference>
<dbReference type="GO" id="GO:0005886">
    <property type="term" value="C:plasma membrane"/>
    <property type="evidence" value="ECO:0007669"/>
    <property type="project" value="UniProtKB-SubCell"/>
</dbReference>
<evidence type="ECO:0000259" key="12">
    <source>
        <dbReference type="PROSITE" id="PS50109"/>
    </source>
</evidence>
<proteinExistence type="predicted"/>
<dbReference type="InterPro" id="IPR036097">
    <property type="entry name" value="HisK_dim/P_sf"/>
</dbReference>
<evidence type="ECO:0000259" key="13">
    <source>
        <dbReference type="PROSITE" id="PS50885"/>
    </source>
</evidence>
<dbReference type="InterPro" id="IPR003660">
    <property type="entry name" value="HAMP_dom"/>
</dbReference>
<sequence length="519" mass="56805">MTTRRWLTVLLLTMTAIVLLGGGAGAAALRHTAGVSNHLADRIAPARTAVGQLDSGLLAQAAAVRGHVVTADPRFLDSYRQGVEGERTTMSRLRVLLADEPEALGDLERARRLADRWRAEFAERLIASRQAGATPQELAPLVTGDAQTFAAVRAELTGLVGRLDGIRDAGRDDLDAARALRDLTFVAILAALLVCGIVGSVLVRTRVLRPLDRLGASVRQVAGGDFRHRLRPDGPADIARLTSDVETMRRAVVEAWERSQHDRDALEQQADELRRSNEDLEQFAYVASHDLQEPLRKVASFCQMLERRYADQLDDRARQYIGFAVDGASRMQELINDLLTFSRIGRVYGDEREVDLAEVFAQAEANLSRAVEESGATIDRDPLPTVRGEPTLLTMLWQNLLGNAVKFRSPDRAPRIRVTVTDTAQGWSFAVEDNGIGIDPRYAEKIFVIFQRLHPRGAYPGTGIGLAVCKKVVEYHGGTLSLDEAYRDGTRFVFTLPRVPAAVVPGQPGQPAEESAAGV</sequence>
<dbReference type="GO" id="GO:0000155">
    <property type="term" value="F:phosphorelay sensor kinase activity"/>
    <property type="evidence" value="ECO:0007669"/>
    <property type="project" value="InterPro"/>
</dbReference>
<comment type="catalytic activity">
    <reaction evidence="1">
        <text>ATP + protein L-histidine = ADP + protein N-phospho-L-histidine.</text>
        <dbReference type="EC" id="2.7.13.3"/>
    </reaction>
</comment>
<dbReference type="SUPFAM" id="SSF158472">
    <property type="entry name" value="HAMP domain-like"/>
    <property type="match status" value="1"/>
</dbReference>
<dbReference type="PRINTS" id="PR00344">
    <property type="entry name" value="BCTRLSENSOR"/>
</dbReference>
<evidence type="ECO:0000256" key="4">
    <source>
        <dbReference type="ARBA" id="ARBA00022553"/>
    </source>
</evidence>
<dbReference type="Gene3D" id="6.10.340.10">
    <property type="match status" value="1"/>
</dbReference>
<feature type="domain" description="HAMP" evidence="13">
    <location>
        <begin position="205"/>
        <end position="257"/>
    </location>
</feature>
<dbReference type="Gene3D" id="1.10.287.130">
    <property type="match status" value="1"/>
</dbReference>
<dbReference type="InterPro" id="IPR005467">
    <property type="entry name" value="His_kinase_dom"/>
</dbReference>
<dbReference type="InterPro" id="IPR003661">
    <property type="entry name" value="HisK_dim/P_dom"/>
</dbReference>
<dbReference type="Proteomes" id="UP000198251">
    <property type="component" value="Chromosome I"/>
</dbReference>
<dbReference type="FunFam" id="3.30.565.10:FF:000006">
    <property type="entry name" value="Sensor histidine kinase WalK"/>
    <property type="match status" value="1"/>
</dbReference>
<dbReference type="Pfam" id="PF00512">
    <property type="entry name" value="HisKA"/>
    <property type="match status" value="1"/>
</dbReference>
<dbReference type="SMART" id="SM00304">
    <property type="entry name" value="HAMP"/>
    <property type="match status" value="1"/>
</dbReference>
<dbReference type="InterPro" id="IPR003594">
    <property type="entry name" value="HATPase_dom"/>
</dbReference>
<dbReference type="EC" id="2.7.13.3" evidence="3"/>
<evidence type="ECO:0000313" key="14">
    <source>
        <dbReference type="EMBL" id="SCG16284.1"/>
    </source>
</evidence>
<evidence type="ECO:0000256" key="1">
    <source>
        <dbReference type="ARBA" id="ARBA00000085"/>
    </source>
</evidence>
<comment type="subcellular location">
    <subcellularLocation>
        <location evidence="2">Cell membrane</location>
    </subcellularLocation>
</comment>
<dbReference type="SMART" id="SM00388">
    <property type="entry name" value="HisKA"/>
    <property type="match status" value="1"/>
</dbReference>
<keyword evidence="8 11" id="KW-1133">Transmembrane helix</keyword>
<dbReference type="PANTHER" id="PTHR43304">
    <property type="entry name" value="PHYTOCHROME-LIKE PROTEIN CPH1"/>
    <property type="match status" value="1"/>
</dbReference>